<evidence type="ECO:0000256" key="7">
    <source>
        <dbReference type="ARBA" id="ARBA00025748"/>
    </source>
</evidence>
<dbReference type="PANTHER" id="PTHR24326:SF122">
    <property type="entry name" value="HOMEOBOX-LEUCINE ZIPPER PROTEIN HOX6"/>
    <property type="match status" value="1"/>
</dbReference>
<evidence type="ECO:0000256" key="5">
    <source>
        <dbReference type="ARBA" id="ARBA00023163"/>
    </source>
</evidence>
<evidence type="ECO:0000256" key="9">
    <source>
        <dbReference type="PROSITE-ProRule" id="PRU00108"/>
    </source>
</evidence>
<sequence>MEGEEFSTPPLSANKPFTGTKPLATPRKKKKNNNNRRFTDEQLRSLESMFKLETKLEPRKKLQLARELGLQPRQVAIWFQNRRARWKSKQMEQEYRVLRANYDKLNSQFGSLKKEKETLLVQLQKLNDRLKQPHDRGQGSKDSEGNSTDAGSDNEDTNCEFKVKPSCSSEALEYGAVMYSDDDERGSTRYLAQEEELELLNLGGQVDGSLVPPEKWCNLDSGGLPDHSCGTSNWWDFWT</sequence>
<dbReference type="PROSITE" id="PS00027">
    <property type="entry name" value="HOMEOBOX_1"/>
    <property type="match status" value="1"/>
</dbReference>
<evidence type="ECO:0000256" key="11">
    <source>
        <dbReference type="RuleBase" id="RU369038"/>
    </source>
</evidence>
<dbReference type="CDD" id="cd00086">
    <property type="entry name" value="homeodomain"/>
    <property type="match status" value="1"/>
</dbReference>
<evidence type="ECO:0000256" key="3">
    <source>
        <dbReference type="ARBA" id="ARBA00023125"/>
    </source>
</evidence>
<dbReference type="Pfam" id="PF02183">
    <property type="entry name" value="HALZ"/>
    <property type="match status" value="1"/>
</dbReference>
<dbReference type="Pfam" id="PF00046">
    <property type="entry name" value="Homeodomain"/>
    <property type="match status" value="1"/>
</dbReference>
<keyword evidence="3 9" id="KW-0238">DNA-binding</keyword>
<evidence type="ECO:0000256" key="10">
    <source>
        <dbReference type="RuleBase" id="RU000682"/>
    </source>
</evidence>
<keyword evidence="2 11" id="KW-0805">Transcription regulation</keyword>
<protein>
    <recommendedName>
        <fullName evidence="11">Homeobox-leucine zipper protein</fullName>
    </recommendedName>
    <alternativeName>
        <fullName evidence="11">HD-ZIP protein</fullName>
    </alternativeName>
    <alternativeName>
        <fullName evidence="11">Homeodomain transcription factor</fullName>
    </alternativeName>
</protein>
<feature type="compositionally biased region" description="Basic and acidic residues" evidence="12">
    <location>
        <begin position="127"/>
        <end position="144"/>
    </location>
</feature>
<dbReference type="GO" id="GO:0045893">
    <property type="term" value="P:positive regulation of DNA-templated transcription"/>
    <property type="evidence" value="ECO:0007669"/>
    <property type="project" value="TreeGrafter"/>
</dbReference>
<dbReference type="InterPro" id="IPR000047">
    <property type="entry name" value="HTH_motif"/>
</dbReference>
<evidence type="ECO:0000259" key="13">
    <source>
        <dbReference type="PROSITE" id="PS50071"/>
    </source>
</evidence>
<dbReference type="Proteomes" id="UP001188597">
    <property type="component" value="Unassembled WGS sequence"/>
</dbReference>
<evidence type="ECO:0000256" key="4">
    <source>
        <dbReference type="ARBA" id="ARBA00023155"/>
    </source>
</evidence>
<comment type="function">
    <text evidence="8">Probable transcription activator that may act as growth regulators in response to water deficit.</text>
</comment>
<accession>A0AA88X8R6</accession>
<feature type="DNA-binding region" description="Homeobox" evidence="9">
    <location>
        <begin position="31"/>
        <end position="90"/>
    </location>
</feature>
<dbReference type="InterPro" id="IPR045224">
    <property type="entry name" value="HDZip_class_I_plant"/>
</dbReference>
<dbReference type="PROSITE" id="PS50071">
    <property type="entry name" value="HOMEOBOX_2"/>
    <property type="match status" value="1"/>
</dbReference>
<dbReference type="PANTHER" id="PTHR24326">
    <property type="entry name" value="HOMEOBOX-LEUCINE ZIPPER PROTEIN"/>
    <property type="match status" value="1"/>
</dbReference>
<comment type="similarity">
    <text evidence="7 11">Belongs to the HD-ZIP homeobox family. Class I subfamily.</text>
</comment>
<dbReference type="GO" id="GO:0009737">
    <property type="term" value="P:response to abscisic acid"/>
    <property type="evidence" value="ECO:0007669"/>
    <property type="project" value="UniProtKB-ARBA"/>
</dbReference>
<keyword evidence="15" id="KW-1185">Reference proteome</keyword>
<keyword evidence="4 9" id="KW-0371">Homeobox</keyword>
<dbReference type="SUPFAM" id="SSF46689">
    <property type="entry name" value="Homeodomain-like"/>
    <property type="match status" value="1"/>
</dbReference>
<dbReference type="InterPro" id="IPR003106">
    <property type="entry name" value="Leu_zip_homeo"/>
</dbReference>
<comment type="subcellular location">
    <subcellularLocation>
        <location evidence="1 9 10">Nucleus</location>
    </subcellularLocation>
</comment>
<comment type="function">
    <text evidence="11">Transcription factor.</text>
</comment>
<feature type="region of interest" description="Disordered" evidence="12">
    <location>
        <begin position="1"/>
        <end position="40"/>
    </location>
</feature>
<evidence type="ECO:0000256" key="8">
    <source>
        <dbReference type="ARBA" id="ARBA00058361"/>
    </source>
</evidence>
<dbReference type="InterPro" id="IPR009057">
    <property type="entry name" value="Homeodomain-like_sf"/>
</dbReference>
<evidence type="ECO:0000256" key="2">
    <source>
        <dbReference type="ARBA" id="ARBA00023015"/>
    </source>
</evidence>
<evidence type="ECO:0000256" key="6">
    <source>
        <dbReference type="ARBA" id="ARBA00023242"/>
    </source>
</evidence>
<feature type="domain" description="Homeobox" evidence="13">
    <location>
        <begin position="29"/>
        <end position="89"/>
    </location>
</feature>
<dbReference type="GO" id="GO:0000976">
    <property type="term" value="F:transcription cis-regulatory region binding"/>
    <property type="evidence" value="ECO:0007669"/>
    <property type="project" value="UniProtKB-ARBA"/>
</dbReference>
<dbReference type="PRINTS" id="PR00031">
    <property type="entry name" value="HTHREPRESSR"/>
</dbReference>
<feature type="region of interest" description="Disordered" evidence="12">
    <location>
        <begin position="127"/>
        <end position="160"/>
    </location>
</feature>
<evidence type="ECO:0000313" key="14">
    <source>
        <dbReference type="EMBL" id="KAK3042082.1"/>
    </source>
</evidence>
<proteinExistence type="inferred from homology"/>
<dbReference type="Gene3D" id="1.10.10.60">
    <property type="entry name" value="Homeodomain-like"/>
    <property type="match status" value="1"/>
</dbReference>
<dbReference type="GO" id="GO:0005634">
    <property type="term" value="C:nucleus"/>
    <property type="evidence" value="ECO:0007669"/>
    <property type="project" value="UniProtKB-SubCell"/>
</dbReference>
<evidence type="ECO:0000313" key="15">
    <source>
        <dbReference type="Proteomes" id="UP001188597"/>
    </source>
</evidence>
<dbReference type="FunFam" id="1.10.10.60:FF:000293">
    <property type="entry name" value="Homeobox-leucine zipper protein ATHB-7"/>
    <property type="match status" value="1"/>
</dbReference>
<keyword evidence="5 11" id="KW-0804">Transcription</keyword>
<keyword evidence="6 9" id="KW-0539">Nucleus</keyword>
<dbReference type="GO" id="GO:0000981">
    <property type="term" value="F:DNA-binding transcription factor activity, RNA polymerase II-specific"/>
    <property type="evidence" value="ECO:0007669"/>
    <property type="project" value="UniProtKB-UniRule"/>
</dbReference>
<reference evidence="14" key="1">
    <citation type="submission" date="2022-12" db="EMBL/GenBank/DDBJ databases">
        <title>Draft genome assemblies for two species of Escallonia (Escalloniales).</title>
        <authorList>
            <person name="Chanderbali A."/>
            <person name="Dervinis C."/>
            <person name="Anghel I."/>
            <person name="Soltis D."/>
            <person name="Soltis P."/>
            <person name="Zapata F."/>
        </authorList>
    </citation>
    <scope>NUCLEOTIDE SEQUENCE</scope>
    <source>
        <strain evidence="14">UCBG64.0493</strain>
        <tissue evidence="14">Leaf</tissue>
    </source>
</reference>
<gene>
    <name evidence="14" type="ORF">RJ639_001784</name>
</gene>
<dbReference type="AlphaFoldDB" id="A0AA88X8R6"/>
<dbReference type="EMBL" id="JAVXUP010000024">
    <property type="protein sequence ID" value="KAK3042082.1"/>
    <property type="molecule type" value="Genomic_DNA"/>
</dbReference>
<dbReference type="SMART" id="SM00389">
    <property type="entry name" value="HOX"/>
    <property type="match status" value="1"/>
</dbReference>
<name>A0AA88X8R6_9ASTE</name>
<organism evidence="14 15">
    <name type="scientific">Escallonia herrerae</name>
    <dbReference type="NCBI Taxonomy" id="1293975"/>
    <lineage>
        <taxon>Eukaryota</taxon>
        <taxon>Viridiplantae</taxon>
        <taxon>Streptophyta</taxon>
        <taxon>Embryophyta</taxon>
        <taxon>Tracheophyta</taxon>
        <taxon>Spermatophyta</taxon>
        <taxon>Magnoliopsida</taxon>
        <taxon>eudicotyledons</taxon>
        <taxon>Gunneridae</taxon>
        <taxon>Pentapetalae</taxon>
        <taxon>asterids</taxon>
        <taxon>campanulids</taxon>
        <taxon>Escalloniales</taxon>
        <taxon>Escalloniaceae</taxon>
        <taxon>Escallonia</taxon>
    </lineage>
</organism>
<evidence type="ECO:0000256" key="1">
    <source>
        <dbReference type="ARBA" id="ARBA00004123"/>
    </source>
</evidence>
<dbReference type="InterPro" id="IPR001356">
    <property type="entry name" value="HD"/>
</dbReference>
<dbReference type="GO" id="GO:0009414">
    <property type="term" value="P:response to water deprivation"/>
    <property type="evidence" value="ECO:0007669"/>
    <property type="project" value="UniProtKB-ARBA"/>
</dbReference>
<comment type="caution">
    <text evidence="14">The sequence shown here is derived from an EMBL/GenBank/DDBJ whole genome shotgun (WGS) entry which is preliminary data.</text>
</comment>
<evidence type="ECO:0000256" key="12">
    <source>
        <dbReference type="SAM" id="MobiDB-lite"/>
    </source>
</evidence>
<dbReference type="InterPro" id="IPR017970">
    <property type="entry name" value="Homeobox_CS"/>
</dbReference>